<dbReference type="InterPro" id="IPR046953">
    <property type="entry name" value="Spore_GerAC-like_C"/>
</dbReference>
<evidence type="ECO:0000256" key="5">
    <source>
        <dbReference type="ARBA" id="ARBA00023136"/>
    </source>
</evidence>
<evidence type="ECO:0000256" key="1">
    <source>
        <dbReference type="ARBA" id="ARBA00004635"/>
    </source>
</evidence>
<name>A0ABW4JAM9_9BACL</name>
<dbReference type="PANTHER" id="PTHR35789">
    <property type="entry name" value="SPORE GERMINATION PROTEIN B3"/>
    <property type="match status" value="1"/>
</dbReference>
<dbReference type="EMBL" id="JBHUCX010000004">
    <property type="protein sequence ID" value="MFD1673394.1"/>
    <property type="molecule type" value="Genomic_DNA"/>
</dbReference>
<dbReference type="Gene3D" id="3.30.300.210">
    <property type="entry name" value="Nutrient germinant receptor protein C, domain 3"/>
    <property type="match status" value="1"/>
</dbReference>
<feature type="domain" description="Spore germination protein N-terminal" evidence="9">
    <location>
        <begin position="21"/>
        <end position="193"/>
    </location>
</feature>
<keyword evidence="3" id="KW-0309">Germination</keyword>
<keyword evidence="7" id="KW-0449">Lipoprotein</keyword>
<evidence type="ECO:0000259" key="9">
    <source>
        <dbReference type="Pfam" id="PF25198"/>
    </source>
</evidence>
<proteinExistence type="inferred from homology"/>
<organism evidence="10 11">
    <name type="scientific">Alicyclobacillus fodiniaquatilis</name>
    <dbReference type="NCBI Taxonomy" id="1661150"/>
    <lineage>
        <taxon>Bacteria</taxon>
        <taxon>Bacillati</taxon>
        <taxon>Bacillota</taxon>
        <taxon>Bacilli</taxon>
        <taxon>Bacillales</taxon>
        <taxon>Alicyclobacillaceae</taxon>
        <taxon>Alicyclobacillus</taxon>
    </lineage>
</organism>
<comment type="caution">
    <text evidence="10">The sequence shown here is derived from an EMBL/GenBank/DDBJ whole genome shotgun (WGS) entry which is preliminary data.</text>
</comment>
<comment type="subcellular location">
    <subcellularLocation>
        <location evidence="1">Membrane</location>
        <topology evidence="1">Lipid-anchor</topology>
    </subcellularLocation>
</comment>
<dbReference type="InterPro" id="IPR038501">
    <property type="entry name" value="Spore_GerAC_C_sf"/>
</dbReference>
<keyword evidence="6" id="KW-0564">Palmitate</keyword>
<dbReference type="InterPro" id="IPR008844">
    <property type="entry name" value="Spore_GerAC-like"/>
</dbReference>
<reference evidence="11" key="1">
    <citation type="journal article" date="2019" name="Int. J. Syst. Evol. Microbiol.">
        <title>The Global Catalogue of Microorganisms (GCM) 10K type strain sequencing project: providing services to taxonomists for standard genome sequencing and annotation.</title>
        <authorList>
            <consortium name="The Broad Institute Genomics Platform"/>
            <consortium name="The Broad Institute Genome Sequencing Center for Infectious Disease"/>
            <person name="Wu L."/>
            <person name="Ma J."/>
        </authorList>
    </citation>
    <scope>NUCLEOTIDE SEQUENCE [LARGE SCALE GENOMIC DNA]</scope>
    <source>
        <strain evidence="11">CGMCC 1.12286</strain>
    </source>
</reference>
<evidence type="ECO:0000256" key="4">
    <source>
        <dbReference type="ARBA" id="ARBA00022729"/>
    </source>
</evidence>
<dbReference type="Pfam" id="PF05504">
    <property type="entry name" value="Spore_GerAC"/>
    <property type="match status" value="1"/>
</dbReference>
<dbReference type="PANTHER" id="PTHR35789:SF1">
    <property type="entry name" value="SPORE GERMINATION PROTEIN B3"/>
    <property type="match status" value="1"/>
</dbReference>
<keyword evidence="5" id="KW-0472">Membrane</keyword>
<dbReference type="InterPro" id="IPR057336">
    <property type="entry name" value="GerAC_N"/>
</dbReference>
<dbReference type="Proteomes" id="UP001597079">
    <property type="component" value="Unassembled WGS sequence"/>
</dbReference>
<dbReference type="RefSeq" id="WP_377940777.1">
    <property type="nucleotide sequence ID" value="NZ_JBHUCX010000004.1"/>
</dbReference>
<accession>A0ABW4JAM9</accession>
<keyword evidence="11" id="KW-1185">Reference proteome</keyword>
<evidence type="ECO:0000256" key="2">
    <source>
        <dbReference type="ARBA" id="ARBA00007886"/>
    </source>
</evidence>
<sequence length="371" mass="41798">MRILNIILCLFLCLPLTGCWDYERINDRAQVTGIAVDPVPGNSHQVIFTLHVPIFVQSSDSSDKMSGRSRHYKNFRVSCSTLSAALSKLQTRNSKEFYLANLQVVILNDHLRDEQIEQIVGSVMGNTSSDKLAYLFMTSEHAGDFLSGPSINEPADDLDNVLSRVRQSGYSVRRRIWEFWRDTTQPGINPTTAKLRSSPDGFDVGGAVVFQGFQPICELPMEETINYNIIMGKMKNISMTFPYKNSDIEVSHLKSYSKRSVQQIHGHVELVDNILLKGDLDVSATNGEIELSPNDMRLYEKVIEMTVKRHVIQLIRACQKKKVDPFGFGLKEMIVHPNDKPIVSDNWPTLFSSALVNVHVKVEIGHKGAFN</sequence>
<keyword evidence="4" id="KW-0732">Signal</keyword>
<evidence type="ECO:0000256" key="7">
    <source>
        <dbReference type="ARBA" id="ARBA00023288"/>
    </source>
</evidence>
<gene>
    <name evidence="10" type="ORF">ACFSB2_01480</name>
</gene>
<evidence type="ECO:0000259" key="8">
    <source>
        <dbReference type="Pfam" id="PF05504"/>
    </source>
</evidence>
<evidence type="ECO:0000313" key="11">
    <source>
        <dbReference type="Proteomes" id="UP001597079"/>
    </source>
</evidence>
<evidence type="ECO:0000256" key="3">
    <source>
        <dbReference type="ARBA" id="ARBA00022544"/>
    </source>
</evidence>
<feature type="domain" description="Spore germination GerAC-like C-terminal" evidence="8">
    <location>
        <begin position="206"/>
        <end position="368"/>
    </location>
</feature>
<evidence type="ECO:0000313" key="10">
    <source>
        <dbReference type="EMBL" id="MFD1673394.1"/>
    </source>
</evidence>
<dbReference type="NCBIfam" id="TIGR02887">
    <property type="entry name" value="spore_ger_x_C"/>
    <property type="match status" value="1"/>
</dbReference>
<comment type="similarity">
    <text evidence="2">Belongs to the GerABKC lipoprotein family.</text>
</comment>
<evidence type="ECO:0000256" key="6">
    <source>
        <dbReference type="ARBA" id="ARBA00023139"/>
    </source>
</evidence>
<dbReference type="Pfam" id="PF25198">
    <property type="entry name" value="Spore_GerAC_N"/>
    <property type="match status" value="1"/>
</dbReference>
<protein>
    <submittedName>
        <fullName evidence="10">Ger(X)C family spore germination protein</fullName>
    </submittedName>
</protein>